<dbReference type="GO" id="GO:0004386">
    <property type="term" value="F:helicase activity"/>
    <property type="evidence" value="ECO:0007669"/>
    <property type="project" value="UniProtKB-KW"/>
</dbReference>
<accession>A0A7R9L579</accession>
<evidence type="ECO:0000256" key="4">
    <source>
        <dbReference type="ARBA" id="ARBA00022801"/>
    </source>
</evidence>
<dbReference type="Pfam" id="PF00176">
    <property type="entry name" value="SNF2-rel_dom"/>
    <property type="match status" value="1"/>
</dbReference>
<keyword evidence="7" id="KW-0238">DNA-binding</keyword>
<dbReference type="InterPro" id="IPR014001">
    <property type="entry name" value="Helicase_ATP-bd"/>
</dbReference>
<keyword evidence="6" id="KW-0067">ATP-binding</keyword>
<dbReference type="Pfam" id="PF00271">
    <property type="entry name" value="Helicase_C"/>
    <property type="match status" value="1"/>
</dbReference>
<proteinExistence type="inferred from homology"/>
<dbReference type="PANTHER" id="PTHR45797">
    <property type="entry name" value="RAD54-LIKE"/>
    <property type="match status" value="1"/>
</dbReference>
<evidence type="ECO:0000256" key="2">
    <source>
        <dbReference type="ARBA" id="ARBA00007025"/>
    </source>
</evidence>
<feature type="domain" description="Helicase ATP-binding" evidence="10">
    <location>
        <begin position="58"/>
        <end position="255"/>
    </location>
</feature>
<evidence type="ECO:0000256" key="3">
    <source>
        <dbReference type="ARBA" id="ARBA00022741"/>
    </source>
</evidence>
<dbReference type="CDD" id="cd18007">
    <property type="entry name" value="DEXHc_ATRX-like"/>
    <property type="match status" value="1"/>
</dbReference>
<evidence type="ECO:0000256" key="5">
    <source>
        <dbReference type="ARBA" id="ARBA00022806"/>
    </source>
</evidence>
<dbReference type="SMART" id="SM00487">
    <property type="entry name" value="DEXDc"/>
    <property type="match status" value="1"/>
</dbReference>
<dbReference type="AlphaFoldDB" id="A0A7R9L579"/>
<dbReference type="InterPro" id="IPR038718">
    <property type="entry name" value="SNF2-like_sf"/>
</dbReference>
<sequence length="691" mass="78869">DDRHNKKSCRVVVNLEHPLGEPDVYLSAKISKAVNAHQIGGIRFIYDNIIETVDHYKKTPNSDGFGCILSHAMGLGKTLQVIGFCEALFGYKILNKANKVLIIAPVGTLANWSAEFKKWSPLKHRRYSLFVADSSESYLRRAREVEEWRQKGGVLLIGYEMFRGLTKDNDFKTKQFAGQKPEVLSRTLSQLRAALLSPGPDVVVCDEGHRIKNYKTQSAKSLQEIQTRRRIVLTGTPLQNNLMEYWSMVDFARPHYLGLQKHFKQIVDRPIRDGQFKDSTADQIQLMRELIYVLHEKTKGFVQRRSHDVFKTVLPSKQEFKIHVRFTDIQKRLMEALIGTAIDKPEEIGCMDGKKVSILTLFAICSKIWNHPDIIHDVVVNNSKDKARVQDLDAPDNDDNDSAEAPAEEPVQRKANYGFAEEILNGYKREVITNSYKMVLLMEIISESLMKRDKVLVFTQWLSTLDTIEDFIDGKKLAKSSDRWRKGFTYYRLDGSTPVKQRETDIQRFNTNKKAKLFLISTRAGGLGINLTGANRIVVMDAAWNPCHDSQAACRIYRYGQRKKCYIYRLVCDNSLEKKVSNKQICKEGMARRLLDKKSVKSVISLRDSQSLIGDLRDINEPAVQLYAENALSLLGDSLLELICDELSHTITSLPESYDSLLEERVDQMLTAQQKESAVKGYESREKSISK</sequence>
<dbReference type="GO" id="GO:0005634">
    <property type="term" value="C:nucleus"/>
    <property type="evidence" value="ECO:0007669"/>
    <property type="project" value="UniProtKB-SubCell"/>
</dbReference>
<comment type="subcellular location">
    <subcellularLocation>
        <location evidence="1">Nucleus</location>
    </subcellularLocation>
</comment>
<dbReference type="PROSITE" id="PS51194">
    <property type="entry name" value="HELICASE_CTER"/>
    <property type="match status" value="1"/>
</dbReference>
<organism evidence="12">
    <name type="scientific">Medioppia subpectinata</name>
    <dbReference type="NCBI Taxonomy" id="1979941"/>
    <lineage>
        <taxon>Eukaryota</taxon>
        <taxon>Metazoa</taxon>
        <taxon>Ecdysozoa</taxon>
        <taxon>Arthropoda</taxon>
        <taxon>Chelicerata</taxon>
        <taxon>Arachnida</taxon>
        <taxon>Acari</taxon>
        <taxon>Acariformes</taxon>
        <taxon>Sarcoptiformes</taxon>
        <taxon>Oribatida</taxon>
        <taxon>Brachypylina</taxon>
        <taxon>Oppioidea</taxon>
        <taxon>Oppiidae</taxon>
        <taxon>Medioppia</taxon>
    </lineage>
</organism>
<feature type="compositionally biased region" description="Acidic residues" evidence="9">
    <location>
        <begin position="393"/>
        <end position="402"/>
    </location>
</feature>
<dbReference type="GO" id="GO:0005524">
    <property type="term" value="F:ATP binding"/>
    <property type="evidence" value="ECO:0007669"/>
    <property type="project" value="UniProtKB-KW"/>
</dbReference>
<gene>
    <name evidence="12" type="ORF">OSB1V03_LOCUS15712</name>
</gene>
<feature type="non-terminal residue" evidence="12">
    <location>
        <position position="691"/>
    </location>
</feature>
<dbReference type="EMBL" id="CAJPIZ010016577">
    <property type="protein sequence ID" value="CAG2115751.1"/>
    <property type="molecule type" value="Genomic_DNA"/>
</dbReference>
<dbReference type="GO" id="GO:0003677">
    <property type="term" value="F:DNA binding"/>
    <property type="evidence" value="ECO:0007669"/>
    <property type="project" value="UniProtKB-KW"/>
</dbReference>
<evidence type="ECO:0000256" key="7">
    <source>
        <dbReference type="ARBA" id="ARBA00023125"/>
    </source>
</evidence>
<evidence type="ECO:0000256" key="6">
    <source>
        <dbReference type="ARBA" id="ARBA00022840"/>
    </source>
</evidence>
<reference evidence="12" key="1">
    <citation type="submission" date="2020-11" db="EMBL/GenBank/DDBJ databases">
        <authorList>
            <person name="Tran Van P."/>
        </authorList>
    </citation>
    <scope>NUCLEOTIDE SEQUENCE</scope>
</reference>
<dbReference type="OrthoDB" id="21111at2759"/>
<evidence type="ECO:0000256" key="9">
    <source>
        <dbReference type="SAM" id="MobiDB-lite"/>
    </source>
</evidence>
<dbReference type="InterPro" id="IPR049730">
    <property type="entry name" value="SNF2/RAD54-like_C"/>
</dbReference>
<dbReference type="EMBL" id="OC871152">
    <property type="protein sequence ID" value="CAD7635321.1"/>
    <property type="molecule type" value="Genomic_DNA"/>
</dbReference>
<dbReference type="InterPro" id="IPR027417">
    <property type="entry name" value="P-loop_NTPase"/>
</dbReference>
<dbReference type="Gene3D" id="3.40.50.10810">
    <property type="entry name" value="Tandem AAA-ATPase domain"/>
    <property type="match status" value="1"/>
</dbReference>
<protein>
    <submittedName>
        <fullName evidence="12">Uncharacterized protein</fullName>
    </submittedName>
</protein>
<feature type="region of interest" description="Disordered" evidence="9">
    <location>
        <begin position="390"/>
        <end position="411"/>
    </location>
</feature>
<dbReference type="InterPro" id="IPR001650">
    <property type="entry name" value="Helicase_C-like"/>
</dbReference>
<dbReference type="InterPro" id="IPR000330">
    <property type="entry name" value="SNF2_N"/>
</dbReference>
<keyword evidence="5" id="KW-0347">Helicase</keyword>
<evidence type="ECO:0000313" key="12">
    <source>
        <dbReference type="EMBL" id="CAD7635321.1"/>
    </source>
</evidence>
<evidence type="ECO:0000256" key="8">
    <source>
        <dbReference type="ARBA" id="ARBA00023242"/>
    </source>
</evidence>
<dbReference type="Gene3D" id="3.40.50.300">
    <property type="entry name" value="P-loop containing nucleotide triphosphate hydrolases"/>
    <property type="match status" value="1"/>
</dbReference>
<dbReference type="CDD" id="cd18793">
    <property type="entry name" value="SF2_C_SNF"/>
    <property type="match status" value="1"/>
</dbReference>
<evidence type="ECO:0000259" key="10">
    <source>
        <dbReference type="PROSITE" id="PS51192"/>
    </source>
</evidence>
<dbReference type="InterPro" id="IPR044574">
    <property type="entry name" value="ARIP4-like"/>
</dbReference>
<evidence type="ECO:0000313" key="13">
    <source>
        <dbReference type="Proteomes" id="UP000759131"/>
    </source>
</evidence>
<dbReference type="SMART" id="SM00490">
    <property type="entry name" value="HELICc"/>
    <property type="match status" value="1"/>
</dbReference>
<dbReference type="Proteomes" id="UP000759131">
    <property type="component" value="Unassembled WGS sequence"/>
</dbReference>
<feature type="domain" description="Helicase C-terminal" evidence="11">
    <location>
        <begin position="441"/>
        <end position="601"/>
    </location>
</feature>
<dbReference type="PANTHER" id="PTHR45797:SF1">
    <property type="entry name" value="HELICASE ARIP4"/>
    <property type="match status" value="1"/>
</dbReference>
<keyword evidence="3" id="KW-0547">Nucleotide-binding</keyword>
<keyword evidence="4" id="KW-0378">Hydrolase</keyword>
<comment type="similarity">
    <text evidence="2">Belongs to the SNF2/RAD54 helicase family.</text>
</comment>
<dbReference type="GO" id="GO:0016887">
    <property type="term" value="F:ATP hydrolysis activity"/>
    <property type="evidence" value="ECO:0007669"/>
    <property type="project" value="InterPro"/>
</dbReference>
<name>A0A7R9L579_9ACAR</name>
<keyword evidence="8" id="KW-0539">Nucleus</keyword>
<evidence type="ECO:0000259" key="11">
    <source>
        <dbReference type="PROSITE" id="PS51194"/>
    </source>
</evidence>
<evidence type="ECO:0000256" key="1">
    <source>
        <dbReference type="ARBA" id="ARBA00004123"/>
    </source>
</evidence>
<dbReference type="SUPFAM" id="SSF52540">
    <property type="entry name" value="P-loop containing nucleoside triphosphate hydrolases"/>
    <property type="match status" value="2"/>
</dbReference>
<keyword evidence="13" id="KW-1185">Reference proteome</keyword>
<dbReference type="PROSITE" id="PS51192">
    <property type="entry name" value="HELICASE_ATP_BIND_1"/>
    <property type="match status" value="1"/>
</dbReference>